<protein>
    <submittedName>
        <fullName evidence="1">Uncharacterized protein</fullName>
    </submittedName>
</protein>
<dbReference type="Proteomes" id="UP000585802">
    <property type="component" value="Unassembled WGS sequence"/>
</dbReference>
<proteinExistence type="predicted"/>
<reference evidence="2" key="1">
    <citation type="journal article" date="2019" name="bioRxiv">
        <title>Genome diversification in globally distributed novel marine Proteobacteria is linked to environmental adaptation.</title>
        <authorList>
            <person name="Zhou Z."/>
            <person name="Tran P.Q."/>
            <person name="Kieft K."/>
            <person name="Anantharaman K."/>
        </authorList>
    </citation>
    <scope>NUCLEOTIDE SEQUENCE [LARGE SCALE GENOMIC DNA]</scope>
</reference>
<dbReference type="EMBL" id="DUCX01000013">
    <property type="protein sequence ID" value="HIF36928.1"/>
    <property type="molecule type" value="Genomic_DNA"/>
</dbReference>
<dbReference type="AlphaFoldDB" id="A0A7J4GQZ1"/>
<accession>A0A7J4GQZ1</accession>
<gene>
    <name evidence="1" type="ORF">EYQ70_00665</name>
</gene>
<name>A0A7J4GQZ1_9ARCH</name>
<sequence length="92" mass="10827">MFVVVKPCQNCQSFILKPKKKIKVNFDEIQKELNKRNFRTIAYTGSLLSVEKECKINIYNSGKIVVITRNQEYIETIQKEFSSILYPYTQVD</sequence>
<comment type="caution">
    <text evidence="1">The sequence shown here is derived from an EMBL/GenBank/DDBJ whole genome shotgun (WGS) entry which is preliminary data.</text>
</comment>
<evidence type="ECO:0000313" key="1">
    <source>
        <dbReference type="EMBL" id="HIF36928.1"/>
    </source>
</evidence>
<evidence type="ECO:0000313" key="2">
    <source>
        <dbReference type="Proteomes" id="UP000585802"/>
    </source>
</evidence>
<organism evidence="1 2">
    <name type="scientific">Marine Group III euryarchaeote</name>
    <dbReference type="NCBI Taxonomy" id="2173149"/>
    <lineage>
        <taxon>Archaea</taxon>
        <taxon>Methanobacteriati</taxon>
        <taxon>Thermoplasmatota</taxon>
        <taxon>Thermoplasmata</taxon>
        <taxon>Candidatus Thermoprofundales</taxon>
    </lineage>
</organism>